<evidence type="ECO:0000256" key="1">
    <source>
        <dbReference type="SAM" id="Phobius"/>
    </source>
</evidence>
<dbReference type="AlphaFoldDB" id="A0A2M7TKG5"/>
<dbReference type="Proteomes" id="UP000228920">
    <property type="component" value="Unassembled WGS sequence"/>
</dbReference>
<keyword evidence="1" id="KW-0812">Transmembrane</keyword>
<organism evidence="2 3">
    <name type="scientific">candidate division WWE3 bacterium CG_4_10_14_0_2_um_filter_41_14</name>
    <dbReference type="NCBI Taxonomy" id="1975072"/>
    <lineage>
        <taxon>Bacteria</taxon>
        <taxon>Katanobacteria</taxon>
    </lineage>
</organism>
<accession>A0A2M7TKG5</accession>
<protein>
    <submittedName>
        <fullName evidence="2">Uncharacterized protein</fullName>
    </submittedName>
</protein>
<evidence type="ECO:0000313" key="2">
    <source>
        <dbReference type="EMBL" id="PIZ46775.1"/>
    </source>
</evidence>
<keyword evidence="1" id="KW-1133">Transmembrane helix</keyword>
<feature type="transmembrane region" description="Helical" evidence="1">
    <location>
        <begin position="19"/>
        <end position="41"/>
    </location>
</feature>
<keyword evidence="1" id="KW-0472">Membrane</keyword>
<reference evidence="3" key="1">
    <citation type="submission" date="2017-09" db="EMBL/GenBank/DDBJ databases">
        <title>Depth-based differentiation of microbial function through sediment-hosted aquifers and enrichment of novel symbionts in the deep terrestrial subsurface.</title>
        <authorList>
            <person name="Probst A.J."/>
            <person name="Ladd B."/>
            <person name="Jarett J.K."/>
            <person name="Geller-Mcgrath D.E."/>
            <person name="Sieber C.M.K."/>
            <person name="Emerson J.B."/>
            <person name="Anantharaman K."/>
            <person name="Thomas B.C."/>
            <person name="Malmstrom R."/>
            <person name="Stieglmeier M."/>
            <person name="Klingl A."/>
            <person name="Woyke T."/>
            <person name="Ryan C.M."/>
            <person name="Banfield J.F."/>
        </authorList>
    </citation>
    <scope>NUCLEOTIDE SEQUENCE [LARGE SCALE GENOMIC DNA]</scope>
</reference>
<dbReference type="EMBL" id="PFNL01000080">
    <property type="protein sequence ID" value="PIZ46775.1"/>
    <property type="molecule type" value="Genomic_DNA"/>
</dbReference>
<name>A0A2M7TKG5_UNCKA</name>
<gene>
    <name evidence="2" type="ORF">COY32_02775</name>
</gene>
<comment type="caution">
    <text evidence="2">The sequence shown here is derived from an EMBL/GenBank/DDBJ whole genome shotgun (WGS) entry which is preliminary data.</text>
</comment>
<sequence>MDQTTTPQRSFNRNRFVKLLNTIVIVITVWGWIMVIITNFGNTYADKTTECFSNLPANTAYDWGAKIDYCLILQKSEEDAIKQMITTGFLIPGVYFIGKKLLGYLFPVTELKKNND</sequence>
<proteinExistence type="predicted"/>
<evidence type="ECO:0000313" key="3">
    <source>
        <dbReference type="Proteomes" id="UP000228920"/>
    </source>
</evidence>